<dbReference type="Proteomes" id="UP000694844">
    <property type="component" value="Chromosome 2"/>
</dbReference>
<dbReference type="PRINTS" id="PR00081">
    <property type="entry name" value="GDHRDH"/>
</dbReference>
<dbReference type="PROSITE" id="PS00061">
    <property type="entry name" value="ADH_SHORT"/>
    <property type="match status" value="1"/>
</dbReference>
<dbReference type="FunFam" id="3.40.50.720:FF:000047">
    <property type="entry name" value="NADP-dependent L-serine/L-allo-threonine dehydrogenase"/>
    <property type="match status" value="1"/>
</dbReference>
<evidence type="ECO:0000313" key="5">
    <source>
        <dbReference type="RefSeq" id="XP_022317854.1"/>
    </source>
</evidence>
<dbReference type="PANTHER" id="PTHR43115">
    <property type="entry name" value="DEHYDROGENASE/REDUCTASE SDR FAMILY MEMBER 11"/>
    <property type="match status" value="1"/>
</dbReference>
<accession>A0A8B8CRM8</accession>
<evidence type="ECO:0000313" key="4">
    <source>
        <dbReference type="Proteomes" id="UP000694844"/>
    </source>
</evidence>
<name>A0A8B8CRM8_CRAVI</name>
<dbReference type="GO" id="GO:0016616">
    <property type="term" value="F:oxidoreductase activity, acting on the CH-OH group of donors, NAD or NADP as acceptor"/>
    <property type="evidence" value="ECO:0007669"/>
    <property type="project" value="UniProtKB-ARBA"/>
</dbReference>
<dbReference type="OrthoDB" id="1933717at2759"/>
<dbReference type="RefSeq" id="XP_022317936.1">
    <property type="nucleotide sequence ID" value="XM_022462228.1"/>
</dbReference>
<proteinExistence type="inferred from homology"/>
<dbReference type="Pfam" id="PF00106">
    <property type="entry name" value="adh_short"/>
    <property type="match status" value="1"/>
</dbReference>
<dbReference type="KEGG" id="cvn:111121101"/>
<organism evidence="4 5">
    <name type="scientific">Crassostrea virginica</name>
    <name type="common">Eastern oyster</name>
    <dbReference type="NCBI Taxonomy" id="6565"/>
    <lineage>
        <taxon>Eukaryota</taxon>
        <taxon>Metazoa</taxon>
        <taxon>Spiralia</taxon>
        <taxon>Lophotrochozoa</taxon>
        <taxon>Mollusca</taxon>
        <taxon>Bivalvia</taxon>
        <taxon>Autobranchia</taxon>
        <taxon>Pteriomorphia</taxon>
        <taxon>Ostreida</taxon>
        <taxon>Ostreoidea</taxon>
        <taxon>Ostreidae</taxon>
        <taxon>Crassostrea</taxon>
    </lineage>
</organism>
<gene>
    <name evidence="5" type="primary">LOC111121045</name>
    <name evidence="6 7" type="synonym">LOC111121101</name>
</gene>
<dbReference type="RefSeq" id="XP_022317937.1">
    <property type="nucleotide sequence ID" value="XM_022462229.1"/>
</dbReference>
<dbReference type="InterPro" id="IPR036291">
    <property type="entry name" value="NAD(P)-bd_dom_sf"/>
</dbReference>
<dbReference type="PANTHER" id="PTHR43115:SF4">
    <property type="entry name" value="DEHYDROGENASE_REDUCTASE SDR FAMILY MEMBER 11"/>
    <property type="match status" value="1"/>
</dbReference>
<dbReference type="GeneID" id="111121045"/>
<dbReference type="KEGG" id="cvn:111121045"/>
<dbReference type="InterPro" id="IPR002347">
    <property type="entry name" value="SDR_fam"/>
</dbReference>
<dbReference type="PRINTS" id="PR00080">
    <property type="entry name" value="SDRFAMILY"/>
</dbReference>
<evidence type="ECO:0000313" key="7">
    <source>
        <dbReference type="RefSeq" id="XP_022317937.1"/>
    </source>
</evidence>
<reference evidence="5 6" key="1">
    <citation type="submission" date="2025-04" db="UniProtKB">
        <authorList>
            <consortium name="RefSeq"/>
        </authorList>
    </citation>
    <scope>IDENTIFICATION</scope>
    <source>
        <tissue evidence="5 6">Whole sample</tissue>
    </source>
</reference>
<protein>
    <submittedName>
        <fullName evidence="5 6">Dehydrogenase/reductase SDR family member 11-like</fullName>
    </submittedName>
</protein>
<dbReference type="InterPro" id="IPR020904">
    <property type="entry name" value="Sc_DH/Rdtase_CS"/>
</dbReference>
<comment type="similarity">
    <text evidence="1 3">Belongs to the short-chain dehydrogenases/reductases (SDR) family.</text>
</comment>
<dbReference type="RefSeq" id="XP_022317854.1">
    <property type="nucleotide sequence ID" value="XM_022462146.1"/>
</dbReference>
<dbReference type="AlphaFoldDB" id="A0A8B8CRM8"/>
<evidence type="ECO:0000313" key="6">
    <source>
        <dbReference type="RefSeq" id="XP_022317936.1"/>
    </source>
</evidence>
<keyword evidence="2" id="KW-0560">Oxidoreductase</keyword>
<evidence type="ECO:0000256" key="1">
    <source>
        <dbReference type="ARBA" id="ARBA00006484"/>
    </source>
</evidence>
<dbReference type="SUPFAM" id="SSF51735">
    <property type="entry name" value="NAD(P)-binding Rossmann-fold domains"/>
    <property type="match status" value="1"/>
</dbReference>
<dbReference type="Gene3D" id="3.40.50.720">
    <property type="entry name" value="NAD(P)-binding Rossmann-like Domain"/>
    <property type="match status" value="1"/>
</dbReference>
<keyword evidence="4" id="KW-1185">Reference proteome</keyword>
<evidence type="ECO:0000256" key="2">
    <source>
        <dbReference type="ARBA" id="ARBA00023002"/>
    </source>
</evidence>
<sequence length="248" mass="27291">MEKWEGRVALVTGASMGSGRAIAKLLASHGMRVAACARSIEKLQSLTTECMSLRGSVFPIKCDLTRREDVETMFSLIKEKLLGVDVCVNNAGLALDAPIIDGQYDDWDVMWQVNVMSVCMCTHLSVKSMLDRGVDDGHIININSLSGHRLGKAHFYSATKYAVTALTEGVRWELRRADSHIKITSISPGLVHTNFAYNLMGKEGGEECYSSRQALLPEDIAKSVEFVLATPSHVQVSEMMIRPTEQVV</sequence>
<evidence type="ECO:0000256" key="3">
    <source>
        <dbReference type="RuleBase" id="RU000363"/>
    </source>
</evidence>